<feature type="signal peptide" evidence="2">
    <location>
        <begin position="1"/>
        <end position="20"/>
    </location>
</feature>
<keyword evidence="4" id="KW-1185">Reference proteome</keyword>
<keyword evidence="1" id="KW-0812">Transmembrane</keyword>
<evidence type="ECO:0000313" key="3">
    <source>
        <dbReference type="EMBL" id="AUS04370.1"/>
    </source>
</evidence>
<evidence type="ECO:0000313" key="4">
    <source>
        <dbReference type="Proteomes" id="UP000236592"/>
    </source>
</evidence>
<name>A0A2I7SET2_9FLAO</name>
<gene>
    <name evidence="3" type="ORF">C1A40_02280</name>
</gene>
<dbReference type="OrthoDB" id="650166at2"/>
<reference evidence="4" key="1">
    <citation type="submission" date="2018-01" db="EMBL/GenBank/DDBJ databases">
        <title>Complete genome of Tamlana sp. UJ94.</title>
        <authorList>
            <person name="Jung J."/>
            <person name="Chung D."/>
            <person name="Bae S.S."/>
            <person name="Baek K."/>
        </authorList>
    </citation>
    <scope>NUCLEOTIDE SEQUENCE [LARGE SCALE GENOMIC DNA]</scope>
    <source>
        <strain evidence="4">UJ94</strain>
    </source>
</reference>
<dbReference type="PANTHER" id="PTHR40940:SF1">
    <property type="entry name" value="PROTEIN BATD"/>
    <property type="match status" value="1"/>
</dbReference>
<dbReference type="Pfam" id="PF13584">
    <property type="entry name" value="BatD"/>
    <property type="match status" value="1"/>
</dbReference>
<dbReference type="PANTHER" id="PTHR40940">
    <property type="entry name" value="PROTEIN BATD-RELATED"/>
    <property type="match status" value="1"/>
</dbReference>
<evidence type="ECO:0000256" key="2">
    <source>
        <dbReference type="SAM" id="SignalP"/>
    </source>
</evidence>
<dbReference type="EMBL" id="CP025938">
    <property type="protein sequence ID" value="AUS04370.1"/>
    <property type="molecule type" value="Genomic_DNA"/>
</dbReference>
<feature type="chain" id="PRO_5014430217" description="Protein BatD" evidence="2">
    <location>
        <begin position="21"/>
        <end position="450"/>
    </location>
</feature>
<keyword evidence="1" id="KW-1133">Transmembrane helix</keyword>
<accession>A0A2I7SET2</accession>
<proteinExistence type="predicted"/>
<dbReference type="Proteomes" id="UP000236592">
    <property type="component" value="Chromosome"/>
</dbReference>
<dbReference type="RefSeq" id="WP_102994480.1">
    <property type="nucleotide sequence ID" value="NZ_CP025938.1"/>
</dbReference>
<evidence type="ECO:0000256" key="1">
    <source>
        <dbReference type="SAM" id="Phobius"/>
    </source>
</evidence>
<keyword evidence="1" id="KW-0472">Membrane</keyword>
<dbReference type="KEGG" id="taj:C1A40_02280"/>
<keyword evidence="2" id="KW-0732">Signal</keyword>
<dbReference type="InterPro" id="IPR025738">
    <property type="entry name" value="BatD"/>
</dbReference>
<protein>
    <recommendedName>
        <fullName evidence="5">Protein BatD</fullName>
    </recommendedName>
</protein>
<feature type="transmembrane region" description="Helical" evidence="1">
    <location>
        <begin position="305"/>
        <end position="327"/>
    </location>
</feature>
<organism evidence="3 4">
    <name type="scientific">Pseudotamlana carrageenivorans</name>
    <dbReference type="NCBI Taxonomy" id="2069432"/>
    <lineage>
        <taxon>Bacteria</taxon>
        <taxon>Pseudomonadati</taxon>
        <taxon>Bacteroidota</taxon>
        <taxon>Flavobacteriia</taxon>
        <taxon>Flavobacteriales</taxon>
        <taxon>Flavobacteriaceae</taxon>
        <taxon>Pseudotamlana</taxon>
    </lineage>
</organism>
<sequence>MVKKIFIHMVFGLLSVATFSQNLIGYITTNTTEAYIGQPIHLTVSVYSSTWFTSGIDVGNIQIDGALTVYFRSVSNSRTISGKNYSGVSFYYNVFPTKQGDITIPSLSIHVESPKVGGYKGIKHVVKTKPKTIHVKDIPLGYNLNNWLVSNSLNINQKWSIPLKDITAGDVVQRTIHRSAAGTVSEFLPATSWDSIPGVSTYPKRAKVNTTKSKTSVSASRTETVNYLFEKEGEVMIPTLEYVYWNPNSKRFYRKHIDSIMITVKPNADLKMLATIKKSLQKEAEGTAEVEEKPFLIFGLTPKTFIEYLVGILLIIFILVKGIKYSIPIYKRRRRTYINSENHAFAEVKKTLKQKHYYAFIAASHVWIKKLDPKFESLHDLAHLPMFEIMKKTLNQINRETFSKQQVNSKLFRDLLSQLTEGRKNYLKHLEASKKASVKSDKWLNPTATD</sequence>
<evidence type="ECO:0008006" key="5">
    <source>
        <dbReference type="Google" id="ProtNLM"/>
    </source>
</evidence>
<dbReference type="AlphaFoldDB" id="A0A2I7SET2"/>